<keyword evidence="1" id="KW-0472">Membrane</keyword>
<dbReference type="HOGENOM" id="CLU_168956_3_0_7"/>
<keyword evidence="1" id="KW-1133">Transmembrane helix</keyword>
<dbReference type="GO" id="GO:0015661">
    <property type="term" value="F:L-lysine efflux transmembrane transporter activity"/>
    <property type="evidence" value="ECO:0007669"/>
    <property type="project" value="InterPro"/>
</dbReference>
<dbReference type="Proteomes" id="UP000001880">
    <property type="component" value="Chromosome"/>
</dbReference>
<dbReference type="InterPro" id="IPR005642">
    <property type="entry name" value="LysO"/>
</dbReference>
<proteinExistence type="predicted"/>
<keyword evidence="3" id="KW-1185">Reference proteome</keyword>
<name>D0LS93_HALO1</name>
<evidence type="ECO:0000313" key="3">
    <source>
        <dbReference type="Proteomes" id="UP000001880"/>
    </source>
</evidence>
<evidence type="ECO:0000313" key="2">
    <source>
        <dbReference type="EMBL" id="ACY15592.1"/>
    </source>
</evidence>
<sequence length="94" mass="10090">MTTTIVVLICAFAGLVLGFVCQRQPRLLTLAERANMPILLLLLFLFGYELGTNQSVMGKLLAIGGQALLVITPAIIGSLLGAVLVTKLLRRRTP</sequence>
<feature type="transmembrane region" description="Helical" evidence="1">
    <location>
        <begin position="63"/>
        <end position="85"/>
    </location>
</feature>
<dbReference type="STRING" id="502025.Hoch_3086"/>
<feature type="transmembrane region" description="Helical" evidence="1">
    <location>
        <begin position="34"/>
        <end position="51"/>
    </location>
</feature>
<dbReference type="RefSeq" id="WP_012828192.1">
    <property type="nucleotide sequence ID" value="NC_013440.1"/>
</dbReference>
<keyword evidence="1" id="KW-0812">Transmembrane</keyword>
<reference evidence="2 3" key="1">
    <citation type="journal article" date="2010" name="Stand. Genomic Sci.">
        <title>Complete genome sequence of Haliangium ochraceum type strain (SMP-2).</title>
        <authorList>
            <consortium name="US DOE Joint Genome Institute (JGI-PGF)"/>
            <person name="Ivanova N."/>
            <person name="Daum C."/>
            <person name="Lang E."/>
            <person name="Abt B."/>
            <person name="Kopitz M."/>
            <person name="Saunders E."/>
            <person name="Lapidus A."/>
            <person name="Lucas S."/>
            <person name="Glavina Del Rio T."/>
            <person name="Nolan M."/>
            <person name="Tice H."/>
            <person name="Copeland A."/>
            <person name="Cheng J.F."/>
            <person name="Chen F."/>
            <person name="Bruce D."/>
            <person name="Goodwin L."/>
            <person name="Pitluck S."/>
            <person name="Mavromatis K."/>
            <person name="Pati A."/>
            <person name="Mikhailova N."/>
            <person name="Chen A."/>
            <person name="Palaniappan K."/>
            <person name="Land M."/>
            <person name="Hauser L."/>
            <person name="Chang Y.J."/>
            <person name="Jeffries C.D."/>
            <person name="Detter J.C."/>
            <person name="Brettin T."/>
            <person name="Rohde M."/>
            <person name="Goker M."/>
            <person name="Bristow J."/>
            <person name="Markowitz V."/>
            <person name="Eisen J.A."/>
            <person name="Hugenholtz P."/>
            <person name="Kyrpides N.C."/>
            <person name="Klenk H.P."/>
        </authorList>
    </citation>
    <scope>NUCLEOTIDE SEQUENCE [LARGE SCALE GENOMIC DNA]</scope>
    <source>
        <strain evidence="3">DSM 14365 / CIP 107738 / JCM 11303 / AJ 13395 / SMP-2</strain>
    </source>
</reference>
<dbReference type="Pfam" id="PF03956">
    <property type="entry name" value="Lys_export"/>
    <property type="match status" value="1"/>
</dbReference>
<evidence type="ECO:0000256" key="1">
    <source>
        <dbReference type="SAM" id="Phobius"/>
    </source>
</evidence>
<evidence type="ECO:0008006" key="4">
    <source>
        <dbReference type="Google" id="ProtNLM"/>
    </source>
</evidence>
<dbReference type="AlphaFoldDB" id="D0LS93"/>
<protein>
    <recommendedName>
        <fullName evidence="4">DUF340 domain-containing protein</fullName>
    </recommendedName>
</protein>
<dbReference type="KEGG" id="hoh:Hoch_3086"/>
<gene>
    <name evidence="2" type="ordered locus">Hoch_3086</name>
</gene>
<dbReference type="EMBL" id="CP001804">
    <property type="protein sequence ID" value="ACY15592.1"/>
    <property type="molecule type" value="Genomic_DNA"/>
</dbReference>
<organism evidence="2 3">
    <name type="scientific">Haliangium ochraceum (strain DSM 14365 / JCM 11303 / SMP-2)</name>
    <dbReference type="NCBI Taxonomy" id="502025"/>
    <lineage>
        <taxon>Bacteria</taxon>
        <taxon>Pseudomonadati</taxon>
        <taxon>Myxococcota</taxon>
        <taxon>Polyangia</taxon>
        <taxon>Haliangiales</taxon>
        <taxon>Kofleriaceae</taxon>
        <taxon>Haliangium</taxon>
    </lineage>
</organism>
<accession>D0LS93</accession>